<evidence type="ECO:0000256" key="7">
    <source>
        <dbReference type="ARBA" id="ARBA00023080"/>
    </source>
</evidence>
<evidence type="ECO:0000259" key="12">
    <source>
        <dbReference type="Pfam" id="PF21654"/>
    </source>
</evidence>
<keyword evidence="7" id="KW-0546">Nucleotide metabolism</keyword>
<keyword evidence="8" id="KW-0051">Antiviral defense</keyword>
<keyword evidence="4" id="KW-0547">Nucleotide-binding</keyword>
<feature type="domain" description="Cyclic GMP-AMP synthase DncV-like nucleotidyltransferase" evidence="12">
    <location>
        <begin position="58"/>
        <end position="138"/>
    </location>
</feature>
<dbReference type="EMBL" id="PNHQ01000011">
    <property type="protein sequence ID" value="PMC79626.1"/>
    <property type="molecule type" value="Genomic_DNA"/>
</dbReference>
<evidence type="ECO:0000256" key="6">
    <source>
        <dbReference type="ARBA" id="ARBA00022842"/>
    </source>
</evidence>
<sequence>MYDLSEELINFYNEHVKLPQDRIDELFEKKDINISRLEKGLEKYNEKNNTSYVVKESYVQGSVGMGTVTQNEEKDYDIDVGILVDGNGLDSIGSDKIKNVILSAFNQQNLNFKTPPEKHTNCIRFTYYDGYQIDFAVYRDIDVVEHAGSVWRERSPEAIQSWFDTQKLYKGNSLPVIIKLIKIFNRSRGHWKMPGGLITTILVEESLATEHNTLDKILYYTIENIINRLDIDGNITSPVYPYQSILYNEKDKQKVESLKKRLKSHKEKLEILNNPNCTRLDAIEAWQTLFNHTFWDKLYSEEEQKVNDSSKVENYREQYIEELFPVLLKYPLEIDASIEISGFRPSTLSNILKKRHFIPKNKEIKFFIQSIAVPKPYDIYWKVRNVGPKAYERNQIRGQIFKTNNNTQTETSDFRGKHFVECYIVKDGVCIARDRIYVPI</sequence>
<evidence type="ECO:0000259" key="11">
    <source>
        <dbReference type="Pfam" id="PF18134"/>
    </source>
</evidence>
<evidence type="ECO:0000256" key="9">
    <source>
        <dbReference type="ARBA" id="ARBA00044145"/>
    </source>
</evidence>
<reference evidence="13 14" key="1">
    <citation type="submission" date="2017-09" db="EMBL/GenBank/DDBJ databases">
        <title>Bacterial strain isolated from the female urinary microbiota.</title>
        <authorList>
            <person name="Thomas-White K."/>
            <person name="Kumar N."/>
            <person name="Forster S."/>
            <person name="Putonti C."/>
            <person name="Lawley T."/>
            <person name="Wolfe A.J."/>
        </authorList>
    </citation>
    <scope>NUCLEOTIDE SEQUENCE [LARGE SCALE GENOMIC DNA]</scope>
    <source>
        <strain evidence="13 14">UMB0240</strain>
    </source>
</reference>
<comment type="catalytic activity">
    <reaction evidence="10">
        <text>GTP + ATP = 3',3'-cGAMP + 2 diphosphate</text>
        <dbReference type="Rhea" id="RHEA:35647"/>
        <dbReference type="ChEBI" id="CHEBI:30616"/>
        <dbReference type="ChEBI" id="CHEBI:33019"/>
        <dbReference type="ChEBI" id="CHEBI:37565"/>
        <dbReference type="ChEBI" id="CHEBI:71501"/>
    </reaction>
    <physiologicalReaction direction="left-to-right" evidence="10">
        <dbReference type="Rhea" id="RHEA:35648"/>
    </physiologicalReaction>
</comment>
<evidence type="ECO:0000256" key="1">
    <source>
        <dbReference type="ARBA" id="ARBA00022679"/>
    </source>
</evidence>
<accession>A0A2N6UDJ4</accession>
<dbReference type="Proteomes" id="UP000235701">
    <property type="component" value="Unassembled WGS sequence"/>
</dbReference>
<dbReference type="InterPro" id="IPR040511">
    <property type="entry name" value="AGS_C"/>
</dbReference>
<proteinExistence type="predicted"/>
<evidence type="ECO:0000256" key="8">
    <source>
        <dbReference type="ARBA" id="ARBA00023118"/>
    </source>
</evidence>
<evidence type="ECO:0000256" key="3">
    <source>
        <dbReference type="ARBA" id="ARBA00022723"/>
    </source>
</evidence>
<dbReference type="InterPro" id="IPR048445">
    <property type="entry name" value="DncV-like_NTFase"/>
</dbReference>
<gene>
    <name evidence="13" type="ORF">CJ191_05390</name>
</gene>
<feature type="domain" description="Adenylyl/Guanylyl and SMODS C-terminal sensor" evidence="11">
    <location>
        <begin position="317"/>
        <end position="440"/>
    </location>
</feature>
<comment type="caution">
    <text evidence="13">The sequence shown here is derived from an EMBL/GenBank/DDBJ whole genome shotgun (WGS) entry which is preliminary data.</text>
</comment>
<name>A0A2N6UDJ4_9LACT</name>
<keyword evidence="2" id="KW-0548">Nucleotidyltransferase</keyword>
<keyword evidence="6" id="KW-0460">Magnesium</keyword>
<evidence type="ECO:0000256" key="5">
    <source>
        <dbReference type="ARBA" id="ARBA00022840"/>
    </source>
</evidence>
<dbReference type="Pfam" id="PF21654">
    <property type="entry name" value="DncV-like_NTFase"/>
    <property type="match status" value="1"/>
</dbReference>
<keyword evidence="3" id="KW-0479">Metal-binding</keyword>
<keyword evidence="5" id="KW-0067">ATP-binding</keyword>
<keyword evidence="1 13" id="KW-0808">Transferase</keyword>
<evidence type="ECO:0000256" key="10">
    <source>
        <dbReference type="ARBA" id="ARBA00048304"/>
    </source>
</evidence>
<dbReference type="GO" id="GO:0005524">
    <property type="term" value="F:ATP binding"/>
    <property type="evidence" value="ECO:0007669"/>
    <property type="project" value="UniProtKB-KW"/>
</dbReference>
<keyword evidence="14" id="KW-1185">Reference proteome</keyword>
<protein>
    <recommendedName>
        <fullName evidence="9">Cyclic GMP-AMP synthase</fullName>
    </recommendedName>
</protein>
<dbReference type="Pfam" id="PF18134">
    <property type="entry name" value="AGS_C"/>
    <property type="match status" value="1"/>
</dbReference>
<dbReference type="AlphaFoldDB" id="A0A2N6UDJ4"/>
<evidence type="ECO:0000313" key="13">
    <source>
        <dbReference type="EMBL" id="PMC79626.1"/>
    </source>
</evidence>
<dbReference type="GO" id="GO:0051607">
    <property type="term" value="P:defense response to virus"/>
    <property type="evidence" value="ECO:0007669"/>
    <property type="project" value="UniProtKB-KW"/>
</dbReference>
<dbReference type="OrthoDB" id="7572058at2"/>
<evidence type="ECO:0000256" key="2">
    <source>
        <dbReference type="ARBA" id="ARBA00022695"/>
    </source>
</evidence>
<organism evidence="13 14">
    <name type="scientific">Aerococcus viridans</name>
    <dbReference type="NCBI Taxonomy" id="1377"/>
    <lineage>
        <taxon>Bacteria</taxon>
        <taxon>Bacillati</taxon>
        <taxon>Bacillota</taxon>
        <taxon>Bacilli</taxon>
        <taxon>Lactobacillales</taxon>
        <taxon>Aerococcaceae</taxon>
        <taxon>Aerococcus</taxon>
    </lineage>
</organism>
<dbReference type="GO" id="GO:0016779">
    <property type="term" value="F:nucleotidyltransferase activity"/>
    <property type="evidence" value="ECO:0007669"/>
    <property type="project" value="UniProtKB-KW"/>
</dbReference>
<evidence type="ECO:0000313" key="14">
    <source>
        <dbReference type="Proteomes" id="UP000235701"/>
    </source>
</evidence>
<dbReference type="GO" id="GO:0009117">
    <property type="term" value="P:nucleotide metabolic process"/>
    <property type="evidence" value="ECO:0007669"/>
    <property type="project" value="UniProtKB-KW"/>
</dbReference>
<dbReference type="GO" id="GO:0046872">
    <property type="term" value="F:metal ion binding"/>
    <property type="evidence" value="ECO:0007669"/>
    <property type="project" value="UniProtKB-KW"/>
</dbReference>
<dbReference type="RefSeq" id="WP_102199211.1">
    <property type="nucleotide sequence ID" value="NZ_CBCPHS010000004.1"/>
</dbReference>
<evidence type="ECO:0000256" key="4">
    <source>
        <dbReference type="ARBA" id="ARBA00022741"/>
    </source>
</evidence>